<organism evidence="2 3">
    <name type="scientific">Salmonella enterica</name>
    <name type="common">Salmonella choleraesuis</name>
    <dbReference type="NCBI Taxonomy" id="28901"/>
    <lineage>
        <taxon>Bacteria</taxon>
        <taxon>Pseudomonadati</taxon>
        <taxon>Pseudomonadota</taxon>
        <taxon>Gammaproteobacteria</taxon>
        <taxon>Enterobacterales</taxon>
        <taxon>Enterobacteriaceae</taxon>
        <taxon>Salmonella</taxon>
    </lineage>
</organism>
<dbReference type="Gene3D" id="2.60.40.1090">
    <property type="entry name" value="Fimbrial-type adhesion domain"/>
    <property type="match status" value="1"/>
</dbReference>
<gene>
    <name evidence="2" type="primary">fimG_1</name>
    <name evidence="2" type="ORF">NCTC9854_02693</name>
</gene>
<evidence type="ECO:0000313" key="2">
    <source>
        <dbReference type="EMBL" id="SUF38375.1"/>
    </source>
</evidence>
<accession>A0A379Q7S0</accession>
<proteinExistence type="predicted"/>
<dbReference type="GO" id="GO:0043709">
    <property type="term" value="P:cell adhesion involved in single-species biofilm formation"/>
    <property type="evidence" value="ECO:0007669"/>
    <property type="project" value="TreeGrafter"/>
</dbReference>
<feature type="chain" id="PRO_5016573707" evidence="1">
    <location>
        <begin position="27"/>
        <end position="174"/>
    </location>
</feature>
<dbReference type="GO" id="GO:0009289">
    <property type="term" value="C:pilus"/>
    <property type="evidence" value="ECO:0007669"/>
    <property type="project" value="InterPro"/>
</dbReference>
<reference evidence="2 3" key="1">
    <citation type="submission" date="2018-06" db="EMBL/GenBank/DDBJ databases">
        <authorList>
            <consortium name="Pathogen Informatics"/>
            <person name="Doyle S."/>
        </authorList>
    </citation>
    <scope>NUCLEOTIDE SEQUENCE [LARGE SCALE GENOMIC DNA]</scope>
    <source>
        <strain evidence="2 3">NCTC9854</strain>
    </source>
</reference>
<evidence type="ECO:0000313" key="3">
    <source>
        <dbReference type="Proteomes" id="UP000254773"/>
    </source>
</evidence>
<protein>
    <submittedName>
        <fullName evidence="2">S-fimbrial adhesin protein SfaS</fullName>
    </submittedName>
</protein>
<feature type="signal peptide" evidence="1">
    <location>
        <begin position="1"/>
        <end position="26"/>
    </location>
</feature>
<dbReference type="PANTHER" id="PTHR33420:SF27">
    <property type="entry name" value="PROTEIN FIMG"/>
    <property type="match status" value="1"/>
</dbReference>
<dbReference type="AlphaFoldDB" id="A0A379Q7S0"/>
<dbReference type="SUPFAM" id="SSF49401">
    <property type="entry name" value="Bacterial adhesins"/>
    <property type="match status" value="1"/>
</dbReference>
<dbReference type="PANTHER" id="PTHR33420">
    <property type="entry name" value="FIMBRIAL SUBUNIT ELFA-RELATED"/>
    <property type="match status" value="1"/>
</dbReference>
<dbReference type="Proteomes" id="UP000254773">
    <property type="component" value="Unassembled WGS sequence"/>
</dbReference>
<dbReference type="InterPro" id="IPR008966">
    <property type="entry name" value="Adhesion_dom_sf"/>
</dbReference>
<name>A0A379Q7S0_SALER</name>
<keyword evidence="1" id="KW-0732">Signal</keyword>
<sequence>MNIVNKKATALCVLVCGGLFSSASQAVNIDITGKVVASPCVVNGNNESLAVNLGDNIQASTLEANGSSTDWVATTLTLTSCPASTTSFSVAFAGTPDGTDPNYYSNTGTATNLKLELTDDSADVKYKNGASLTNVAIPSTTHAYDLKLRARAVSKGSVMPGTIVGQVQATFTYQ</sequence>
<dbReference type="EMBL" id="UGWI01000001">
    <property type="protein sequence ID" value="SUF38375.1"/>
    <property type="molecule type" value="Genomic_DNA"/>
</dbReference>
<dbReference type="InterPro" id="IPR036937">
    <property type="entry name" value="Adhesion_dom_fimbrial_sf"/>
</dbReference>
<dbReference type="InterPro" id="IPR050263">
    <property type="entry name" value="Bact_Fimbrial_Adh_Pro"/>
</dbReference>
<evidence type="ECO:0000256" key="1">
    <source>
        <dbReference type="SAM" id="SignalP"/>
    </source>
</evidence>